<dbReference type="AlphaFoldDB" id="A0A7J7MEN0"/>
<proteinExistence type="predicted"/>
<keyword evidence="3" id="KW-1185">Reference proteome</keyword>
<dbReference type="EMBL" id="JACGCM010001566">
    <property type="protein sequence ID" value="KAF6153262.1"/>
    <property type="molecule type" value="Genomic_DNA"/>
</dbReference>
<accession>A0A7J7MEN0</accession>
<gene>
    <name evidence="2" type="ORF">GIB67_038168</name>
</gene>
<protein>
    <submittedName>
        <fullName evidence="2">Uncharacterized protein</fullName>
    </submittedName>
</protein>
<evidence type="ECO:0000313" key="3">
    <source>
        <dbReference type="Proteomes" id="UP000541444"/>
    </source>
</evidence>
<keyword evidence="1" id="KW-0175">Coiled coil</keyword>
<comment type="caution">
    <text evidence="2">The sequence shown here is derived from an EMBL/GenBank/DDBJ whole genome shotgun (WGS) entry which is preliminary data.</text>
</comment>
<dbReference type="Proteomes" id="UP000541444">
    <property type="component" value="Unassembled WGS sequence"/>
</dbReference>
<evidence type="ECO:0000256" key="1">
    <source>
        <dbReference type="SAM" id="Coils"/>
    </source>
</evidence>
<organism evidence="2 3">
    <name type="scientific">Kingdonia uniflora</name>
    <dbReference type="NCBI Taxonomy" id="39325"/>
    <lineage>
        <taxon>Eukaryota</taxon>
        <taxon>Viridiplantae</taxon>
        <taxon>Streptophyta</taxon>
        <taxon>Embryophyta</taxon>
        <taxon>Tracheophyta</taxon>
        <taxon>Spermatophyta</taxon>
        <taxon>Magnoliopsida</taxon>
        <taxon>Ranunculales</taxon>
        <taxon>Circaeasteraceae</taxon>
        <taxon>Kingdonia</taxon>
    </lineage>
</organism>
<feature type="coiled-coil region" evidence="1">
    <location>
        <begin position="186"/>
        <end position="213"/>
    </location>
</feature>
<sequence>MAFSEGNYEEKEIMDEEEVEEMEVSLNVTEKTVVDNQETINQKELDVAREIEKNRLFCIMLILSRDSALNQLTSELVEFKEKAASGSRHEAELAEYRIKALNEEIYDMKCNIRALNEQLLKRDNDLDTAQTNLVVSEADFEKLSSSIVGKDRELRNSVQIRDSLIASLADNLAHARKNVIRVVQRKKETNERINQLYVQISESERELRVHEMKYQKDLKFELDKRDGKIVSGEGSREMKEFLRRKEELMENMRIDLTNSWQKSVDLTRQMSERIDQLAAELTESKARHLKDNKSVIVTHKAFKELVVHEQEKYDGETFHQRQLSALVEFFVEEIKFLQVE</sequence>
<reference evidence="2 3" key="1">
    <citation type="journal article" date="2020" name="IScience">
        <title>Genome Sequencing of the Endangered Kingdonia uniflora (Circaeasteraceae, Ranunculales) Reveals Potential Mechanisms of Evolutionary Specialization.</title>
        <authorList>
            <person name="Sun Y."/>
            <person name="Deng T."/>
            <person name="Zhang A."/>
            <person name="Moore M.J."/>
            <person name="Landis J.B."/>
            <person name="Lin N."/>
            <person name="Zhang H."/>
            <person name="Zhang X."/>
            <person name="Huang J."/>
            <person name="Zhang X."/>
            <person name="Sun H."/>
            <person name="Wang H."/>
        </authorList>
    </citation>
    <scope>NUCLEOTIDE SEQUENCE [LARGE SCALE GENOMIC DNA]</scope>
    <source>
        <strain evidence="2">TB1705</strain>
        <tissue evidence="2">Leaf</tissue>
    </source>
</reference>
<name>A0A7J7MEN0_9MAGN</name>
<dbReference type="OrthoDB" id="10255522at2759"/>
<evidence type="ECO:0000313" key="2">
    <source>
        <dbReference type="EMBL" id="KAF6153262.1"/>
    </source>
</evidence>